<dbReference type="OrthoDB" id="9806149at2"/>
<dbReference type="SMART" id="SM00382">
    <property type="entry name" value="AAA"/>
    <property type="match status" value="1"/>
</dbReference>
<feature type="domain" description="ABC transporter" evidence="6">
    <location>
        <begin position="19"/>
        <end position="253"/>
    </location>
</feature>
<dbReference type="GO" id="GO:0016887">
    <property type="term" value="F:ATP hydrolysis activity"/>
    <property type="evidence" value="ECO:0007669"/>
    <property type="project" value="InterPro"/>
</dbReference>
<keyword evidence="5" id="KW-0029">Amino-acid transport</keyword>
<dbReference type="InterPro" id="IPR027417">
    <property type="entry name" value="P-loop_NTPase"/>
</dbReference>
<evidence type="ECO:0000256" key="2">
    <source>
        <dbReference type="ARBA" id="ARBA00022448"/>
    </source>
</evidence>
<evidence type="ECO:0000256" key="5">
    <source>
        <dbReference type="ARBA" id="ARBA00022970"/>
    </source>
</evidence>
<dbReference type="eggNOG" id="COG0410">
    <property type="taxonomic scope" value="Bacteria"/>
</dbReference>
<name>A7IMP2_XANP2</name>
<keyword evidence="2" id="KW-0813">Transport</keyword>
<dbReference type="AlphaFoldDB" id="A7IMP2"/>
<dbReference type="PANTHER" id="PTHR43820:SF4">
    <property type="entry name" value="HIGH-AFFINITY BRANCHED-CHAIN AMINO ACID TRANSPORT ATP-BINDING PROTEIN LIVF"/>
    <property type="match status" value="1"/>
</dbReference>
<evidence type="ECO:0000313" key="8">
    <source>
        <dbReference type="Proteomes" id="UP000002417"/>
    </source>
</evidence>
<accession>A7IMP2</accession>
<protein>
    <submittedName>
        <fullName evidence="7">ABC transporter related</fullName>
    </submittedName>
</protein>
<evidence type="ECO:0000313" key="7">
    <source>
        <dbReference type="EMBL" id="ABS69285.1"/>
    </source>
</evidence>
<dbReference type="KEGG" id="xau:Xaut_4063"/>
<dbReference type="STRING" id="78245.Xaut_4063"/>
<dbReference type="SUPFAM" id="SSF52540">
    <property type="entry name" value="P-loop containing nucleoside triphosphate hydrolases"/>
    <property type="match status" value="1"/>
</dbReference>
<organism evidence="7 8">
    <name type="scientific">Xanthobacter autotrophicus (strain ATCC BAA-1158 / Py2)</name>
    <dbReference type="NCBI Taxonomy" id="78245"/>
    <lineage>
        <taxon>Bacteria</taxon>
        <taxon>Pseudomonadati</taxon>
        <taxon>Pseudomonadota</taxon>
        <taxon>Alphaproteobacteria</taxon>
        <taxon>Hyphomicrobiales</taxon>
        <taxon>Xanthobacteraceae</taxon>
        <taxon>Xanthobacter</taxon>
    </lineage>
</organism>
<dbReference type="CDD" id="cd03224">
    <property type="entry name" value="ABC_TM1139_LivF_branched"/>
    <property type="match status" value="1"/>
</dbReference>
<dbReference type="PANTHER" id="PTHR43820">
    <property type="entry name" value="HIGH-AFFINITY BRANCHED-CHAIN AMINO ACID TRANSPORT ATP-BINDING PROTEIN LIVF"/>
    <property type="match status" value="1"/>
</dbReference>
<dbReference type="InterPro" id="IPR052156">
    <property type="entry name" value="BCAA_Transport_ATP-bd_LivF"/>
</dbReference>
<reference evidence="7 8" key="1">
    <citation type="submission" date="2007-07" db="EMBL/GenBank/DDBJ databases">
        <title>Complete sequence of chromosome of Xanthobacter autotrophicus Py2.</title>
        <authorList>
            <consortium name="US DOE Joint Genome Institute"/>
            <person name="Copeland A."/>
            <person name="Lucas S."/>
            <person name="Lapidus A."/>
            <person name="Barry K."/>
            <person name="Glavina del Rio T."/>
            <person name="Hammon N."/>
            <person name="Israni S."/>
            <person name="Dalin E."/>
            <person name="Tice H."/>
            <person name="Pitluck S."/>
            <person name="Sims D."/>
            <person name="Brettin T."/>
            <person name="Bruce D."/>
            <person name="Detter J.C."/>
            <person name="Han C."/>
            <person name="Tapia R."/>
            <person name="Brainard J."/>
            <person name="Schmutz J."/>
            <person name="Larimer F."/>
            <person name="Land M."/>
            <person name="Hauser L."/>
            <person name="Kyrpides N."/>
            <person name="Kim E."/>
            <person name="Ensigns S.A."/>
            <person name="Richardson P."/>
        </authorList>
    </citation>
    <scope>NUCLEOTIDE SEQUENCE [LARGE SCALE GENOMIC DNA]</scope>
    <source>
        <strain evidence="8">ATCC BAA-1158 / Py2</strain>
    </source>
</reference>
<gene>
    <name evidence="7" type="ordered locus">Xaut_4063</name>
</gene>
<dbReference type="Gene3D" id="3.40.50.300">
    <property type="entry name" value="P-loop containing nucleotide triphosphate hydrolases"/>
    <property type="match status" value="1"/>
</dbReference>
<evidence type="ECO:0000259" key="6">
    <source>
        <dbReference type="PROSITE" id="PS50893"/>
    </source>
</evidence>
<sequence>MTTQEISPDSDSNDADVLLDIQSMELRYGAAVAVRDISLKVKRGQLVAVIGNNGAGKSSMVKGATGLVAPSGGKVLFRGADTTRMSANAKVGQGLVMVPEGRLIFPDQSVEDNLILGAYVHGGLKSAKAKATREKVLELFPRLKERLGQQAGSMSGGEQQMLAIARGLMAEPELLIIDELSLGLAPKIVDQLMGVLSALNNDGLTILLVEQLASYALAIADHAYVIANGRVAREGPSQVLARDPEVMEAFLGRKKPAA</sequence>
<dbReference type="PROSITE" id="PS00211">
    <property type="entry name" value="ABC_TRANSPORTER_1"/>
    <property type="match status" value="1"/>
</dbReference>
<dbReference type="InterPro" id="IPR003439">
    <property type="entry name" value="ABC_transporter-like_ATP-bd"/>
</dbReference>
<dbReference type="InterPro" id="IPR017871">
    <property type="entry name" value="ABC_transporter-like_CS"/>
</dbReference>
<dbReference type="GO" id="GO:0005524">
    <property type="term" value="F:ATP binding"/>
    <property type="evidence" value="ECO:0007669"/>
    <property type="project" value="UniProtKB-KW"/>
</dbReference>
<keyword evidence="3" id="KW-0547">Nucleotide-binding</keyword>
<dbReference type="GO" id="GO:0015807">
    <property type="term" value="P:L-amino acid transport"/>
    <property type="evidence" value="ECO:0007669"/>
    <property type="project" value="TreeGrafter"/>
</dbReference>
<dbReference type="HOGENOM" id="CLU_000604_1_2_5"/>
<evidence type="ECO:0000256" key="4">
    <source>
        <dbReference type="ARBA" id="ARBA00022840"/>
    </source>
</evidence>
<dbReference type="PROSITE" id="PS50893">
    <property type="entry name" value="ABC_TRANSPORTER_2"/>
    <property type="match status" value="1"/>
</dbReference>
<dbReference type="GO" id="GO:0015658">
    <property type="term" value="F:branched-chain amino acid transmembrane transporter activity"/>
    <property type="evidence" value="ECO:0007669"/>
    <property type="project" value="TreeGrafter"/>
</dbReference>
<proteinExistence type="inferred from homology"/>
<dbReference type="Proteomes" id="UP000002417">
    <property type="component" value="Chromosome"/>
</dbReference>
<evidence type="ECO:0000256" key="1">
    <source>
        <dbReference type="ARBA" id="ARBA00005417"/>
    </source>
</evidence>
<dbReference type="Pfam" id="PF00005">
    <property type="entry name" value="ABC_tran"/>
    <property type="match status" value="1"/>
</dbReference>
<dbReference type="EMBL" id="CP000781">
    <property type="protein sequence ID" value="ABS69285.1"/>
    <property type="molecule type" value="Genomic_DNA"/>
</dbReference>
<keyword evidence="8" id="KW-1185">Reference proteome</keyword>
<comment type="similarity">
    <text evidence="1">Belongs to the ABC transporter superfamily.</text>
</comment>
<dbReference type="InterPro" id="IPR003593">
    <property type="entry name" value="AAA+_ATPase"/>
</dbReference>
<dbReference type="PhylomeDB" id="A7IMP2"/>
<evidence type="ECO:0000256" key="3">
    <source>
        <dbReference type="ARBA" id="ARBA00022741"/>
    </source>
</evidence>
<keyword evidence="4" id="KW-0067">ATP-binding</keyword>